<evidence type="ECO:0000313" key="4">
    <source>
        <dbReference type="EMBL" id="AUB82770.1"/>
    </source>
</evidence>
<accession>A0A2K8UB11</accession>
<gene>
    <name evidence="4" type="ORF">THSYN_18710</name>
</gene>
<dbReference type="EMBL" id="CP020370">
    <property type="protein sequence ID" value="AUB82770.1"/>
    <property type="molecule type" value="Genomic_DNA"/>
</dbReference>
<dbReference type="InterPro" id="IPR011990">
    <property type="entry name" value="TPR-like_helical_dom_sf"/>
</dbReference>
<protein>
    <recommendedName>
        <fullName evidence="3">DUF4062 domain-containing protein</fullName>
    </recommendedName>
</protein>
<dbReference type="Proteomes" id="UP000232638">
    <property type="component" value="Chromosome"/>
</dbReference>
<dbReference type="AlphaFoldDB" id="A0A2K8UB11"/>
<evidence type="ECO:0000256" key="2">
    <source>
        <dbReference type="SAM" id="MobiDB-lite"/>
    </source>
</evidence>
<feature type="domain" description="DUF4062" evidence="3">
    <location>
        <begin position="65"/>
        <end position="158"/>
    </location>
</feature>
<feature type="region of interest" description="Disordered" evidence="2">
    <location>
        <begin position="180"/>
        <end position="200"/>
    </location>
</feature>
<keyword evidence="5" id="KW-1185">Reference proteome</keyword>
<evidence type="ECO:0000259" key="3">
    <source>
        <dbReference type="Pfam" id="PF13271"/>
    </source>
</evidence>
<dbReference type="SUPFAM" id="SSF48452">
    <property type="entry name" value="TPR-like"/>
    <property type="match status" value="1"/>
</dbReference>
<dbReference type="InterPro" id="IPR025139">
    <property type="entry name" value="DUF4062"/>
</dbReference>
<feature type="coiled-coil region" evidence="1">
    <location>
        <begin position="231"/>
        <end position="258"/>
    </location>
</feature>
<dbReference type="Gene3D" id="1.25.40.10">
    <property type="entry name" value="Tetratricopeptide repeat domain"/>
    <property type="match status" value="1"/>
</dbReference>
<dbReference type="Pfam" id="PF13271">
    <property type="entry name" value="DUF4062"/>
    <property type="match status" value="1"/>
</dbReference>
<reference evidence="4 5" key="1">
    <citation type="submission" date="2017-03" db="EMBL/GenBank/DDBJ databases">
        <title>Complete genome sequence of Candidatus 'Thiodictyon syntrophicum' sp. nov. strain Cad16T, a photolithoautotroph purple sulfur bacterium isolated from an alpine meromictic lake.</title>
        <authorList>
            <person name="Luedin S.M."/>
            <person name="Pothier J.F."/>
            <person name="Danza F."/>
            <person name="Storelli N."/>
            <person name="Wittwer M."/>
            <person name="Tonolla M."/>
        </authorList>
    </citation>
    <scope>NUCLEOTIDE SEQUENCE [LARGE SCALE GENOMIC DNA]</scope>
    <source>
        <strain evidence="4 5">Cad16T</strain>
    </source>
</reference>
<dbReference type="OrthoDB" id="5760984at2"/>
<keyword evidence="1" id="KW-0175">Coiled coil</keyword>
<evidence type="ECO:0000313" key="5">
    <source>
        <dbReference type="Proteomes" id="UP000232638"/>
    </source>
</evidence>
<dbReference type="KEGG" id="tsy:THSYN_18710"/>
<proteinExistence type="predicted"/>
<name>A0A2K8UB11_9GAMM</name>
<organism evidence="4 5">
    <name type="scientific">Candidatus Thiodictyon syntrophicum</name>
    <dbReference type="NCBI Taxonomy" id="1166950"/>
    <lineage>
        <taxon>Bacteria</taxon>
        <taxon>Pseudomonadati</taxon>
        <taxon>Pseudomonadota</taxon>
        <taxon>Gammaproteobacteria</taxon>
        <taxon>Chromatiales</taxon>
        <taxon>Chromatiaceae</taxon>
        <taxon>Thiodictyon</taxon>
    </lineage>
</organism>
<evidence type="ECO:0000256" key="1">
    <source>
        <dbReference type="SAM" id="Coils"/>
    </source>
</evidence>
<sequence>MPPIVTSHFGARRFRGNARHLLWNPFHNSGAGPLAASLTDHRCSARAKPIPAALGKHAPALIRTRLFVSTVSTELASARRLVADTLRRLGFDTVTQDDFPTGHGELRAWLEQQIAGCEGVFQMVGSAYGREPPLSDAPGRPWPDPAFGRCSYTQFELLYAQRLRKRTWVIEVGPGCRRDREPAQLDLPPVRDGAPPHPDPAGYQAERRALQLAYVERLRAANHLRHRVDSDAELENRVLRLKDELAQLRARQERHQRRLGWGLGGVFATLLLVGGGLLWSNHWNTTTIVAQTAAQQQITTERIRAHLLTAVEDAYRRDLQAAETVADWQAREQQRQAAAAQRAAQVARIEDLAASFAAIEARGEASGVFTELTRILKEQGVDPALAYVAAKRVGILDQVRNRQAAARQRNRDDLQPLLTSAGLYAAKGEAEPARALYQEVLELEPEWPTALDGNLRFLIAQGDLAVVRGRLPDAGRDFAQAKALAERLAGLEPDNREWQHNLGMCLERIGNTKTAQGDLAGALADYGQSLATAERLAAADPSNADWQRDLAVSHYRLGKIADRQGCEDLLRQHWGEVLTIFAAMQQRGLHVSPEDLAGLEKIRARVQGAAR</sequence>